<evidence type="ECO:0000313" key="2">
    <source>
        <dbReference type="EMBL" id="KAK2979328.1"/>
    </source>
</evidence>
<evidence type="ECO:0000259" key="1">
    <source>
        <dbReference type="Pfam" id="PF07727"/>
    </source>
</evidence>
<name>A0AA88R4Y4_9ASTE</name>
<evidence type="ECO:0000313" key="3">
    <source>
        <dbReference type="Proteomes" id="UP001187471"/>
    </source>
</evidence>
<dbReference type="PANTHER" id="PTHR11439">
    <property type="entry name" value="GAG-POL-RELATED RETROTRANSPOSON"/>
    <property type="match status" value="1"/>
</dbReference>
<feature type="domain" description="Reverse transcriptase Ty1/copia-type" evidence="1">
    <location>
        <begin position="1"/>
        <end position="56"/>
    </location>
</feature>
<organism evidence="2 3">
    <name type="scientific">Escallonia rubra</name>
    <dbReference type="NCBI Taxonomy" id="112253"/>
    <lineage>
        <taxon>Eukaryota</taxon>
        <taxon>Viridiplantae</taxon>
        <taxon>Streptophyta</taxon>
        <taxon>Embryophyta</taxon>
        <taxon>Tracheophyta</taxon>
        <taxon>Spermatophyta</taxon>
        <taxon>Magnoliopsida</taxon>
        <taxon>eudicotyledons</taxon>
        <taxon>Gunneridae</taxon>
        <taxon>Pentapetalae</taxon>
        <taxon>asterids</taxon>
        <taxon>campanulids</taxon>
        <taxon>Escalloniales</taxon>
        <taxon>Escalloniaceae</taxon>
        <taxon>Escallonia</taxon>
    </lineage>
</organism>
<dbReference type="InterPro" id="IPR013103">
    <property type="entry name" value="RVT_2"/>
</dbReference>
<protein>
    <recommendedName>
        <fullName evidence="1">Reverse transcriptase Ty1/copia-type domain-containing protein</fullName>
    </recommendedName>
</protein>
<dbReference type="AlphaFoldDB" id="A0AA88R4Y4"/>
<sequence length="194" mass="22433">MMKRYEMNDLGVLHYFLGIEIQQTEGGIFICQKKYGEAILKKFKMYGCKSVGTPLVVDQKLIREDGSGDVNASLFRSLVGTTRPYIMYATSLLSRFMHKPSRIHYGAAKRVLRYIQGTLDFGIMYKKNEKLQLSGFCDSDWAGSVDDMRSTSGYAFSLGSGMFSWASKKHKLWHNLQQRLNMWQLQWRHLKQYG</sequence>
<gene>
    <name evidence="2" type="ORF">RJ640_013292</name>
</gene>
<comment type="caution">
    <text evidence="2">The sequence shown here is derived from an EMBL/GenBank/DDBJ whole genome shotgun (WGS) entry which is preliminary data.</text>
</comment>
<reference evidence="2" key="1">
    <citation type="submission" date="2022-12" db="EMBL/GenBank/DDBJ databases">
        <title>Draft genome assemblies for two species of Escallonia (Escalloniales).</title>
        <authorList>
            <person name="Chanderbali A."/>
            <person name="Dervinis C."/>
            <person name="Anghel I."/>
            <person name="Soltis D."/>
            <person name="Soltis P."/>
            <person name="Zapata F."/>
        </authorList>
    </citation>
    <scope>NUCLEOTIDE SEQUENCE</scope>
    <source>
        <strain evidence="2">UCBG92.1500</strain>
        <tissue evidence="2">Leaf</tissue>
    </source>
</reference>
<dbReference type="Pfam" id="PF07727">
    <property type="entry name" value="RVT_2"/>
    <property type="match status" value="1"/>
</dbReference>
<dbReference type="PANTHER" id="PTHR11439:SF502">
    <property type="entry name" value="SECRETED RXLR EFFECTOR PROTEIN 161-LIKE"/>
    <property type="match status" value="1"/>
</dbReference>
<proteinExistence type="predicted"/>
<accession>A0AA88R4Y4</accession>
<keyword evidence="3" id="KW-1185">Reference proteome</keyword>
<dbReference type="EMBL" id="JAVXUO010001771">
    <property type="protein sequence ID" value="KAK2979328.1"/>
    <property type="molecule type" value="Genomic_DNA"/>
</dbReference>
<dbReference type="Proteomes" id="UP001187471">
    <property type="component" value="Unassembled WGS sequence"/>
</dbReference>